<accession>I0HMT4</accession>
<name>I0HMT4_RUBGI</name>
<dbReference type="InterPro" id="IPR041304">
    <property type="entry name" value="AbiTii"/>
</dbReference>
<feature type="domain" description="AbiTii" evidence="1">
    <location>
        <begin position="2"/>
        <end position="186"/>
    </location>
</feature>
<dbReference type="STRING" id="983917.RGE_09800"/>
<dbReference type="RefSeq" id="WP_014427192.1">
    <property type="nucleotide sequence ID" value="NC_017075.1"/>
</dbReference>
<reference evidence="2 3" key="1">
    <citation type="journal article" date="2012" name="J. Bacteriol.">
        <title>Complete genome sequence of phototrophic betaproteobacterium Rubrivivax gelatinosus IL144.</title>
        <authorList>
            <person name="Nagashima S."/>
            <person name="Kamimura A."/>
            <person name="Shimizu T."/>
            <person name="Nakamura-isaki S."/>
            <person name="Aono E."/>
            <person name="Sakamoto K."/>
            <person name="Ichikawa N."/>
            <person name="Nakazawa H."/>
            <person name="Sekine M."/>
            <person name="Yamazaki S."/>
            <person name="Fujita N."/>
            <person name="Shimada K."/>
            <person name="Hanada S."/>
            <person name="Nagashima K.V.P."/>
        </authorList>
    </citation>
    <scope>NUCLEOTIDE SEQUENCE [LARGE SCALE GENOMIC DNA]</scope>
    <source>
        <strain evidence="3">NBRC 100245 / IL144</strain>
    </source>
</reference>
<dbReference type="EMBL" id="AP012320">
    <property type="protein sequence ID" value="BAL94321.1"/>
    <property type="molecule type" value="Genomic_DNA"/>
</dbReference>
<organism evidence="2 3">
    <name type="scientific">Rubrivivax gelatinosus (strain NBRC 100245 / IL144)</name>
    <dbReference type="NCBI Taxonomy" id="983917"/>
    <lineage>
        <taxon>Bacteria</taxon>
        <taxon>Pseudomonadati</taxon>
        <taxon>Pseudomonadota</taxon>
        <taxon>Betaproteobacteria</taxon>
        <taxon>Burkholderiales</taxon>
        <taxon>Sphaerotilaceae</taxon>
        <taxon>Rubrivivax</taxon>
    </lineage>
</organism>
<gene>
    <name evidence="2" type="ordered locus">RGE_09800</name>
</gene>
<proteinExistence type="predicted"/>
<dbReference type="eggNOG" id="ENOG502ZCM4">
    <property type="taxonomic scope" value="Bacteria"/>
</dbReference>
<evidence type="ECO:0000313" key="2">
    <source>
        <dbReference type="EMBL" id="BAL94321.1"/>
    </source>
</evidence>
<evidence type="ECO:0000313" key="3">
    <source>
        <dbReference type="Proteomes" id="UP000007883"/>
    </source>
</evidence>
<dbReference type="KEGG" id="rge:RGE_09800"/>
<dbReference type="Proteomes" id="UP000007883">
    <property type="component" value="Chromosome"/>
</dbReference>
<dbReference type="AlphaFoldDB" id="I0HMT4"/>
<evidence type="ECO:0000259" key="1">
    <source>
        <dbReference type="Pfam" id="PF18864"/>
    </source>
</evidence>
<protein>
    <recommendedName>
        <fullName evidence="1">AbiTii domain-containing protein</fullName>
    </recommendedName>
</protein>
<dbReference type="Pfam" id="PF18864">
    <property type="entry name" value="AbiTii"/>
    <property type="match status" value="1"/>
</dbReference>
<keyword evidence="3" id="KW-1185">Reference proteome</keyword>
<sequence>MSLIHDIQAAAIAQNSDIPTLLRMCKLLAARISHTEFAEWVDRELNGYPRVEDLPDYRVVRVDSYGSFIGSFSRADKLQIPVSILPEELQDSFRHAYMGSGISAYTDLVSNNKSGSAQEAWPVSLAVHHASKITPGMQCVSAWKEIPIGAIVRLMDSVKTRVLGFAIDLEREAPNAGELPIGSAPPLTRERMTQIFNTNIHGNVGNIANASTGVNQSSAQSIEAGDWPMLQKRLIELGINIEDANSLRDDLDRARASTSPDQKTTTLSTWLGRLVGKAASGASGVGIEIASAGIAKALAMYLGINGGP</sequence>
<dbReference type="HOGENOM" id="CLU_070824_0_0_4"/>